<evidence type="ECO:0000313" key="3">
    <source>
        <dbReference type="Proteomes" id="UP000274271"/>
    </source>
</evidence>
<dbReference type="SUPFAM" id="SSF51182">
    <property type="entry name" value="RmlC-like cupins"/>
    <property type="match status" value="1"/>
</dbReference>
<name>A0A3P1CGV2_9BACT</name>
<dbReference type="PANTHER" id="PTHR36448:SF2">
    <property type="entry name" value="CUPIN TYPE-1 DOMAIN-CONTAINING PROTEIN"/>
    <property type="match status" value="1"/>
</dbReference>
<reference evidence="2 3" key="1">
    <citation type="submission" date="2018-11" db="EMBL/GenBank/DDBJ databases">
        <authorList>
            <person name="Zhou Z."/>
            <person name="Wang G."/>
        </authorList>
    </citation>
    <scope>NUCLEOTIDE SEQUENCE [LARGE SCALE GENOMIC DNA]</scope>
    <source>
        <strain evidence="2 3">KCTC42998</strain>
    </source>
</reference>
<evidence type="ECO:0000313" key="2">
    <source>
        <dbReference type="EMBL" id="RRB12571.1"/>
    </source>
</evidence>
<feature type="domain" description="Cupin type-2" evidence="1">
    <location>
        <begin position="65"/>
        <end position="111"/>
    </location>
</feature>
<organism evidence="2 3">
    <name type="scientific">Larkinella knui</name>
    <dbReference type="NCBI Taxonomy" id="2025310"/>
    <lineage>
        <taxon>Bacteria</taxon>
        <taxon>Pseudomonadati</taxon>
        <taxon>Bacteroidota</taxon>
        <taxon>Cytophagia</taxon>
        <taxon>Cytophagales</taxon>
        <taxon>Spirosomataceae</taxon>
        <taxon>Larkinella</taxon>
    </lineage>
</organism>
<dbReference type="RefSeq" id="WP_124908522.1">
    <property type="nucleotide sequence ID" value="NZ_RQJP01000004.1"/>
</dbReference>
<dbReference type="PANTHER" id="PTHR36448">
    <property type="entry name" value="BLR7373 PROTEIN"/>
    <property type="match status" value="1"/>
</dbReference>
<protein>
    <submittedName>
        <fullName evidence="2">Cupin domain-containing protein</fullName>
    </submittedName>
</protein>
<dbReference type="Gene3D" id="2.60.120.10">
    <property type="entry name" value="Jelly Rolls"/>
    <property type="match status" value="1"/>
</dbReference>
<comment type="caution">
    <text evidence="2">The sequence shown here is derived from an EMBL/GenBank/DDBJ whole genome shotgun (WGS) entry which is preliminary data.</text>
</comment>
<dbReference type="Pfam" id="PF07883">
    <property type="entry name" value="Cupin_2"/>
    <property type="match status" value="1"/>
</dbReference>
<gene>
    <name evidence="2" type="ORF">EHT87_20475</name>
</gene>
<dbReference type="InterPro" id="IPR047121">
    <property type="entry name" value="YjiB-like"/>
</dbReference>
<dbReference type="InterPro" id="IPR011051">
    <property type="entry name" value="RmlC_Cupin_sf"/>
</dbReference>
<dbReference type="CDD" id="cd02219">
    <property type="entry name" value="cupin_YjlB-like"/>
    <property type="match status" value="1"/>
</dbReference>
<dbReference type="InterPro" id="IPR014500">
    <property type="entry name" value="UCP019307_cupin"/>
</dbReference>
<dbReference type="EMBL" id="RQJP01000004">
    <property type="protein sequence ID" value="RRB12571.1"/>
    <property type="molecule type" value="Genomic_DNA"/>
</dbReference>
<dbReference type="InterPro" id="IPR013096">
    <property type="entry name" value="Cupin_2"/>
</dbReference>
<accession>A0A3P1CGV2</accession>
<dbReference type="InterPro" id="IPR014710">
    <property type="entry name" value="RmlC-like_jellyroll"/>
</dbReference>
<proteinExistence type="predicted"/>
<evidence type="ECO:0000259" key="1">
    <source>
        <dbReference type="Pfam" id="PF07883"/>
    </source>
</evidence>
<sequence>MTPTRPQPEVFHFQDDGQIPNSKLPLLLYRNSFSETGLAGASWLEQRFSATNWTNSWRNGIFAYHHYHSTSHEVLGVYSGSAFVHLGGENGQKVRIQAGDIIVIPAGVGHKKLDASADFGVVGAYPDGRDYDVLRGEPGDRPQADQNIAAVPVPKTDPFLGEKDGLTRLWN</sequence>
<keyword evidence="3" id="KW-1185">Reference proteome</keyword>
<dbReference type="Proteomes" id="UP000274271">
    <property type="component" value="Unassembled WGS sequence"/>
</dbReference>
<dbReference type="OrthoDB" id="9791759at2"/>
<dbReference type="PIRSF" id="PIRSF019307">
    <property type="entry name" value="UCP019307"/>
    <property type="match status" value="1"/>
</dbReference>
<dbReference type="AlphaFoldDB" id="A0A3P1CGV2"/>